<reference evidence="2" key="1">
    <citation type="submission" date="2020-09" db="EMBL/GenBank/DDBJ databases">
        <title>Bacillus faecalis sp. nov., a moderately halophilic bacterium isolated from cow faeces.</title>
        <authorList>
            <person name="Jiang L."/>
            <person name="Lee J."/>
        </authorList>
    </citation>
    <scope>NUCLEOTIDE SEQUENCE</scope>
    <source>
        <strain evidence="2">AGMB 02131</strain>
    </source>
</reference>
<organism evidence="2 3">
    <name type="scientific">Peribacillus faecalis</name>
    <dbReference type="NCBI Taxonomy" id="2772559"/>
    <lineage>
        <taxon>Bacteria</taxon>
        <taxon>Bacillati</taxon>
        <taxon>Bacillota</taxon>
        <taxon>Bacilli</taxon>
        <taxon>Bacillales</taxon>
        <taxon>Bacillaceae</taxon>
        <taxon>Peribacillus</taxon>
    </lineage>
</organism>
<proteinExistence type="predicted"/>
<feature type="domain" description="YpoC-like" evidence="1">
    <location>
        <begin position="63"/>
        <end position="172"/>
    </location>
</feature>
<accession>A0A927D3I6</accession>
<name>A0A927D3I6_9BACI</name>
<comment type="caution">
    <text evidence="2">The sequence shown here is derived from an EMBL/GenBank/DDBJ whole genome shotgun (WGS) entry which is preliminary data.</text>
</comment>
<dbReference type="Proteomes" id="UP000602076">
    <property type="component" value="Unassembled WGS sequence"/>
</dbReference>
<evidence type="ECO:0000313" key="2">
    <source>
        <dbReference type="EMBL" id="MBD3110429.1"/>
    </source>
</evidence>
<protein>
    <recommendedName>
        <fullName evidence="1">YpoC-like domain-containing protein</fullName>
    </recommendedName>
</protein>
<dbReference type="InterPro" id="IPR048427">
    <property type="entry name" value="YpoC"/>
</dbReference>
<dbReference type="EMBL" id="JACXSI010000069">
    <property type="protein sequence ID" value="MBD3110429.1"/>
    <property type="molecule type" value="Genomic_DNA"/>
</dbReference>
<sequence length="177" mass="20496">MSERIVIEIPGTLQHPLYFSNINTVEIEVSDYQGWNASAVENLSYELLTEGGKVCYQPWLHSEEIIPQLSKEWVQLEEELEEMFKRRAVKEAAPLMSKGIKLCIASLFWHNGKPITLKWDDLSDICASVPVNFAERMSFIMTRPGLYASYKVLSQIMIELKKMIAIDQIKRKRMQKN</sequence>
<keyword evidence="3" id="KW-1185">Reference proteome</keyword>
<gene>
    <name evidence="2" type="ORF">IEO70_19055</name>
</gene>
<dbReference type="Pfam" id="PF21747">
    <property type="entry name" value="YpoC"/>
    <property type="match status" value="1"/>
</dbReference>
<dbReference type="AlphaFoldDB" id="A0A927D3I6"/>
<dbReference type="RefSeq" id="WP_190999961.1">
    <property type="nucleotide sequence ID" value="NZ_JACXSI010000069.1"/>
</dbReference>
<evidence type="ECO:0000259" key="1">
    <source>
        <dbReference type="Pfam" id="PF21747"/>
    </source>
</evidence>
<evidence type="ECO:0000313" key="3">
    <source>
        <dbReference type="Proteomes" id="UP000602076"/>
    </source>
</evidence>